<feature type="compositionally biased region" description="Basic and acidic residues" evidence="1">
    <location>
        <begin position="34"/>
        <end position="50"/>
    </location>
</feature>
<evidence type="ECO:0000313" key="3">
    <source>
        <dbReference type="Proteomes" id="UP000827388"/>
    </source>
</evidence>
<feature type="region of interest" description="Disordered" evidence="1">
    <location>
        <begin position="1"/>
        <end position="74"/>
    </location>
</feature>
<feature type="region of interest" description="Disordered" evidence="1">
    <location>
        <begin position="439"/>
        <end position="466"/>
    </location>
</feature>
<dbReference type="EMBL" id="MZ130475">
    <property type="protein sequence ID" value="QWM89158.1"/>
    <property type="molecule type" value="Genomic_DNA"/>
</dbReference>
<protein>
    <submittedName>
        <fullName evidence="2">Uncharacterized protein</fullName>
    </submittedName>
</protein>
<feature type="region of interest" description="Disordered" evidence="1">
    <location>
        <begin position="194"/>
        <end position="220"/>
    </location>
</feature>
<dbReference type="RefSeq" id="YP_010358730.1">
    <property type="nucleotide sequence ID" value="NC_062765.1"/>
</dbReference>
<gene>
    <name evidence="2" type="primary">gp_05858</name>
</gene>
<feature type="compositionally biased region" description="Basic and acidic residues" evidence="1">
    <location>
        <begin position="65"/>
        <end position="74"/>
    </location>
</feature>
<evidence type="ECO:0000256" key="1">
    <source>
        <dbReference type="SAM" id="MobiDB-lite"/>
    </source>
</evidence>
<keyword evidence="3" id="KW-1185">Reference proteome</keyword>
<dbReference type="KEGG" id="vg:75692167"/>
<dbReference type="Proteomes" id="UP000827388">
    <property type="component" value="Segment"/>
</dbReference>
<feature type="compositionally biased region" description="Polar residues" evidence="1">
    <location>
        <begin position="24"/>
        <end position="33"/>
    </location>
</feature>
<dbReference type="GeneID" id="75692167"/>
<sequence>MSKKNKTTQQAPVKDTEVKDNKSTKQTQVNNPQKPKEVKKPEVEKEERKQTPPPVDPTVETVVTEEIKSEPKEEIPSKIDLNNIKLQPHQRMSGDGYARLLEVAQRHIAGMKSGEPATIKMEQAFTYNLAWGMTKASIQAREEKLELGLAVPNDDVIVQDVINTFNNIGVTMLPHHVSDDGKQMTLSFKDIAPETEKEAKEEIKQEKKAPVVPELDASKWKDENDAKNGLSYILSQQNSPFPNRFSEALMKVRLYRQNQESDEAKKETWNKIGLGALFEDAVTLLGNKSTALVRGLCQGTVSSLIADHNPIFAHSTVKYNLPVLSEEEVVDLIKAFIRVRNADSKQPIDETTAVKNGILEPTRDFFLQVPQLSKLVVNTDDPKSYEVGLAKKIMNKFYEAYKTEVPMADPKFMLNATNKMIEIRNMYVDKDAAFALYTESEYPKETPKSEETADPKKDEKPVEEKK</sequence>
<name>A0AAE7V3B9_9CAUD</name>
<feature type="compositionally biased region" description="Basic and acidic residues" evidence="1">
    <location>
        <begin position="194"/>
        <end position="209"/>
    </location>
</feature>
<proteinExistence type="predicted"/>
<accession>A0AAE7V3B9</accession>
<feature type="compositionally biased region" description="Basic and acidic residues" evidence="1">
    <location>
        <begin position="441"/>
        <end position="466"/>
    </location>
</feature>
<evidence type="ECO:0000313" key="2">
    <source>
        <dbReference type="EMBL" id="QWM89158.1"/>
    </source>
</evidence>
<organism evidence="2 3">
    <name type="scientific">uncultured phage cr30_1</name>
    <dbReference type="NCBI Taxonomy" id="2986411"/>
    <lineage>
        <taxon>Viruses</taxon>
        <taxon>Duplodnaviria</taxon>
        <taxon>Heunggongvirae</taxon>
        <taxon>Uroviricota</taxon>
        <taxon>Caudoviricetes</taxon>
        <taxon>Crassvirales</taxon>
        <taxon>Suoliviridae</taxon>
        <taxon>Boorivirinae</taxon>
        <taxon>Cohcovirus</taxon>
        <taxon>Cohcovirus splanchnicus</taxon>
    </lineage>
</organism>
<reference evidence="2 3" key="1">
    <citation type="submission" date="2021-04" db="EMBL/GenBank/DDBJ databases">
        <authorList>
            <person name="Shkoporov A.N."/>
            <person name="Stockdale S.R."/>
            <person name="Guerin E."/>
            <person name="Ross R.P."/>
            <person name="Hill C."/>
        </authorList>
    </citation>
    <scope>NUCLEOTIDE SEQUENCE [LARGE SCALE GENOMIC DNA]</scope>
    <source>
        <strain evidence="3">cr30_1</strain>
    </source>
</reference>
<feature type="compositionally biased region" description="Basic and acidic residues" evidence="1">
    <location>
        <begin position="14"/>
        <end position="23"/>
    </location>
</feature>